<reference evidence="3" key="1">
    <citation type="submission" date="2016-10" db="EMBL/GenBank/DDBJ databases">
        <authorList>
            <person name="Varghese N."/>
            <person name="Submissions S."/>
        </authorList>
    </citation>
    <scope>NUCLEOTIDE SEQUENCE [LARGE SCALE GENOMIC DNA]</scope>
    <source>
        <strain evidence="3">DSM 4771</strain>
    </source>
</reference>
<keyword evidence="1" id="KW-1133">Transmembrane helix</keyword>
<accession>A0A1G8Q127</accession>
<dbReference type="Pfam" id="PF09577">
    <property type="entry name" value="Spore_YpjB"/>
    <property type="match status" value="1"/>
</dbReference>
<feature type="transmembrane region" description="Helical" evidence="1">
    <location>
        <begin position="36"/>
        <end position="57"/>
    </location>
</feature>
<name>A0A1G8Q127_9BACI</name>
<evidence type="ECO:0000313" key="3">
    <source>
        <dbReference type="Proteomes" id="UP000199225"/>
    </source>
</evidence>
<keyword evidence="1" id="KW-0812">Transmembrane</keyword>
<proteinExistence type="predicted"/>
<evidence type="ECO:0000256" key="1">
    <source>
        <dbReference type="SAM" id="Phobius"/>
    </source>
</evidence>
<dbReference type="Proteomes" id="UP000199225">
    <property type="component" value="Unassembled WGS sequence"/>
</dbReference>
<organism evidence="2 3">
    <name type="scientific">Salimicrobium halophilum</name>
    <dbReference type="NCBI Taxonomy" id="86666"/>
    <lineage>
        <taxon>Bacteria</taxon>
        <taxon>Bacillati</taxon>
        <taxon>Bacillota</taxon>
        <taxon>Bacilli</taxon>
        <taxon>Bacillales</taxon>
        <taxon>Bacillaceae</taxon>
        <taxon>Salimicrobium</taxon>
    </lineage>
</organism>
<dbReference type="AlphaFoldDB" id="A0A1G8Q127"/>
<keyword evidence="1" id="KW-0472">Membrane</keyword>
<gene>
    <name evidence="2" type="ORF">SAMN04490247_0334</name>
</gene>
<evidence type="ECO:0000313" key="2">
    <source>
        <dbReference type="EMBL" id="SDI98454.1"/>
    </source>
</evidence>
<protein>
    <submittedName>
        <fullName evidence="2">Sporulation protein YpjB (SpoYpjB)</fullName>
    </submittedName>
</protein>
<dbReference type="EMBL" id="FNEV01000001">
    <property type="protein sequence ID" value="SDI98454.1"/>
    <property type="molecule type" value="Genomic_DNA"/>
</dbReference>
<sequence length="76" mass="8711">MKFLVGCGFMLKWKPAFSFFLFPSDGYFLTGVPLDALLWTGIVIMGTIIVTLLYVGVKKYRAEKDKAPAYKQYKDY</sequence>
<keyword evidence="3" id="KW-1185">Reference proteome</keyword>
<dbReference type="RefSeq" id="WP_143004685.1">
    <property type="nucleotide sequence ID" value="NZ_FNEV01000001.1"/>
</dbReference>
<dbReference type="InterPro" id="IPR014231">
    <property type="entry name" value="Spore_YpjB"/>
</dbReference>
<dbReference type="STRING" id="86666.SAMN04490247_0334"/>